<keyword evidence="2" id="KW-1185">Reference proteome</keyword>
<organism evidence="1 2">
    <name type="scientific">Saccharopolyspora griseoalba</name>
    <dbReference type="NCBI Taxonomy" id="1431848"/>
    <lineage>
        <taxon>Bacteria</taxon>
        <taxon>Bacillati</taxon>
        <taxon>Actinomycetota</taxon>
        <taxon>Actinomycetes</taxon>
        <taxon>Pseudonocardiales</taxon>
        <taxon>Pseudonocardiaceae</taxon>
        <taxon>Saccharopolyspora</taxon>
    </lineage>
</organism>
<accession>A0ABW2LJN0</accession>
<dbReference type="EMBL" id="JBHTCJ010000005">
    <property type="protein sequence ID" value="MFC7342039.1"/>
    <property type="molecule type" value="Genomic_DNA"/>
</dbReference>
<evidence type="ECO:0000313" key="2">
    <source>
        <dbReference type="Proteomes" id="UP001596504"/>
    </source>
</evidence>
<protein>
    <submittedName>
        <fullName evidence="1">Uncharacterized protein</fullName>
    </submittedName>
</protein>
<dbReference type="RefSeq" id="WP_380667524.1">
    <property type="nucleotide sequence ID" value="NZ_JBHTCJ010000005.1"/>
</dbReference>
<name>A0ABW2LJN0_9PSEU</name>
<evidence type="ECO:0000313" key="1">
    <source>
        <dbReference type="EMBL" id="MFC7342039.1"/>
    </source>
</evidence>
<gene>
    <name evidence="1" type="ORF">ACFQRI_11520</name>
</gene>
<sequence>MAAKDICDHVAALANPLPTSPSEVQPPEALPDAQDQIREDQDNYAHNLRGAWEAEDIDPLLTEIEMVRKERSKLDHQLRMLIAYGREFVGPRPYPLNTLATAAGLGSHSSVRTFYDEDEIEAVAAITGAKRITKPTSQ</sequence>
<reference evidence="2" key="1">
    <citation type="journal article" date="2019" name="Int. J. Syst. Evol. Microbiol.">
        <title>The Global Catalogue of Microorganisms (GCM) 10K type strain sequencing project: providing services to taxonomists for standard genome sequencing and annotation.</title>
        <authorList>
            <consortium name="The Broad Institute Genomics Platform"/>
            <consortium name="The Broad Institute Genome Sequencing Center for Infectious Disease"/>
            <person name="Wu L."/>
            <person name="Ma J."/>
        </authorList>
    </citation>
    <scope>NUCLEOTIDE SEQUENCE [LARGE SCALE GENOMIC DNA]</scope>
    <source>
        <strain evidence="2">WLHS5</strain>
    </source>
</reference>
<dbReference type="Proteomes" id="UP001596504">
    <property type="component" value="Unassembled WGS sequence"/>
</dbReference>
<proteinExistence type="predicted"/>
<comment type="caution">
    <text evidence="1">The sequence shown here is derived from an EMBL/GenBank/DDBJ whole genome shotgun (WGS) entry which is preliminary data.</text>
</comment>